<evidence type="ECO:0000259" key="1">
    <source>
        <dbReference type="Pfam" id="PF00248"/>
    </source>
</evidence>
<name>A0ABU7RH46_9BACT</name>
<dbReference type="CDD" id="cd19152">
    <property type="entry name" value="AKR_AKR15A"/>
    <property type="match status" value="1"/>
</dbReference>
<dbReference type="InterPro" id="IPR023210">
    <property type="entry name" value="NADP_OxRdtase_dom"/>
</dbReference>
<dbReference type="PANTHER" id="PTHR42686:SF1">
    <property type="entry name" value="GH17980P-RELATED"/>
    <property type="match status" value="1"/>
</dbReference>
<dbReference type="Pfam" id="PF00248">
    <property type="entry name" value="Aldo_ket_red"/>
    <property type="match status" value="1"/>
</dbReference>
<dbReference type="RefSeq" id="WP_330974717.1">
    <property type="nucleotide sequence ID" value="NZ_JAZGLY010000004.1"/>
</dbReference>
<dbReference type="Proteomes" id="UP001357452">
    <property type="component" value="Unassembled WGS sequence"/>
</dbReference>
<evidence type="ECO:0000313" key="3">
    <source>
        <dbReference type="Proteomes" id="UP001357452"/>
    </source>
</evidence>
<comment type="caution">
    <text evidence="2">The sequence shown here is derived from an EMBL/GenBank/DDBJ whole genome shotgun (WGS) entry which is preliminary data.</text>
</comment>
<evidence type="ECO:0000313" key="2">
    <source>
        <dbReference type="EMBL" id="MEE6187308.1"/>
    </source>
</evidence>
<feature type="domain" description="NADP-dependent oxidoreductase" evidence="1">
    <location>
        <begin position="8"/>
        <end position="326"/>
    </location>
</feature>
<accession>A0ABU7RH46</accession>
<organism evidence="2 3">
    <name type="scientific">Niabella digestorum</name>
    <dbReference type="NCBI Taxonomy" id="3117701"/>
    <lineage>
        <taxon>Bacteria</taxon>
        <taxon>Pseudomonadati</taxon>
        <taxon>Bacteroidota</taxon>
        <taxon>Chitinophagia</taxon>
        <taxon>Chitinophagales</taxon>
        <taxon>Chitinophagaceae</taxon>
        <taxon>Niabella</taxon>
    </lineage>
</organism>
<reference evidence="2 3" key="1">
    <citation type="submission" date="2024-01" db="EMBL/GenBank/DDBJ databases">
        <title>Niabella digestum sp. nov., isolated from waste digestion system.</title>
        <authorList>
            <person name="Zhang L."/>
        </authorList>
    </citation>
    <scope>NUCLEOTIDE SEQUENCE [LARGE SCALE GENOMIC DNA]</scope>
    <source>
        <strain evidence="2 3">A18</strain>
    </source>
</reference>
<gene>
    <name evidence="2" type="ORF">V2H41_08490</name>
</gene>
<dbReference type="Gene3D" id="3.20.20.100">
    <property type="entry name" value="NADP-dependent oxidoreductase domain"/>
    <property type="match status" value="1"/>
</dbReference>
<dbReference type="InterPro" id="IPR020471">
    <property type="entry name" value="AKR"/>
</dbReference>
<sequence length="337" mass="38349">MNIDIPKVISGTSLLGNLYRELPHDAKKAIVAAYIEACEGTPMFDCAGKYGAGLALESLGKCLKELAVEKNKVLISNKLAWVRKPLTTPEPMFERGIWHNLTHDAEQNISYKGILRCFEEGNELLGDYRAQIVSVHDPDEYLAAAKDENDYKKRYNDIIEAYQALVELKNKGMVTGVGIGAKDWKAIQLISKDIQLDWVMIANSYTIYSHPKELIDFIAWLHQQGITIINSAVFHGGFLMGSDYFNYVQLNKDLPEHKKYYDWRDRFFTLCKAYNVEPAAAAIYFALHVPGIKSIALNSSNPDRVRQNIAMANIEIPRDFWNRMKEDGLIDEDYPYL</sequence>
<dbReference type="SUPFAM" id="SSF51430">
    <property type="entry name" value="NAD(P)-linked oxidoreductase"/>
    <property type="match status" value="1"/>
</dbReference>
<keyword evidence="3" id="KW-1185">Reference proteome</keyword>
<protein>
    <submittedName>
        <fullName evidence="2">Aldo/keto reductase</fullName>
    </submittedName>
</protein>
<dbReference type="EMBL" id="JAZGLY010000004">
    <property type="protein sequence ID" value="MEE6187308.1"/>
    <property type="molecule type" value="Genomic_DNA"/>
</dbReference>
<dbReference type="InterPro" id="IPR036812">
    <property type="entry name" value="NAD(P)_OxRdtase_dom_sf"/>
</dbReference>
<proteinExistence type="predicted"/>
<dbReference type="PANTHER" id="PTHR42686">
    <property type="entry name" value="GH17980P-RELATED"/>
    <property type="match status" value="1"/>
</dbReference>